<dbReference type="SUPFAM" id="SSF52266">
    <property type="entry name" value="SGNH hydrolase"/>
    <property type="match status" value="1"/>
</dbReference>
<dbReference type="AlphaFoldDB" id="A0A8T0X860"/>
<evidence type="ECO:0000256" key="2">
    <source>
        <dbReference type="ARBA" id="ARBA00022801"/>
    </source>
</evidence>
<evidence type="ECO:0000313" key="6">
    <source>
        <dbReference type="Proteomes" id="UP000823388"/>
    </source>
</evidence>
<comment type="caution">
    <text evidence="5">The sequence shown here is derived from an EMBL/GenBank/DDBJ whole genome shotgun (WGS) entry which is preliminary data.</text>
</comment>
<evidence type="ECO:0000256" key="4">
    <source>
        <dbReference type="SAM" id="SignalP"/>
    </source>
</evidence>
<protein>
    <recommendedName>
        <fullName evidence="7">GDSL esterase/lipase</fullName>
    </recommendedName>
</protein>
<dbReference type="GO" id="GO:0016788">
    <property type="term" value="F:hydrolase activity, acting on ester bonds"/>
    <property type="evidence" value="ECO:0007669"/>
    <property type="project" value="InterPro"/>
</dbReference>
<feature type="signal peptide" evidence="4">
    <location>
        <begin position="1"/>
        <end position="31"/>
    </location>
</feature>
<feature type="chain" id="PRO_5035715128" description="GDSL esterase/lipase" evidence="4">
    <location>
        <begin position="32"/>
        <end position="363"/>
    </location>
</feature>
<dbReference type="PANTHER" id="PTHR46020">
    <property type="entry name" value="OSJNBB0059K02.9 PROTEIN"/>
    <property type="match status" value="1"/>
</dbReference>
<keyword evidence="3" id="KW-0443">Lipid metabolism</keyword>
<keyword evidence="4" id="KW-0732">Signal</keyword>
<keyword evidence="2" id="KW-0378">Hydrolase</keyword>
<accession>A0A8T0X860</accession>
<gene>
    <name evidence="5" type="ORF">PVAP13_1KG171200</name>
</gene>
<dbReference type="EMBL" id="CM029037">
    <property type="protein sequence ID" value="KAG2657752.1"/>
    <property type="molecule type" value="Genomic_DNA"/>
</dbReference>
<reference evidence="5" key="1">
    <citation type="submission" date="2020-05" db="EMBL/GenBank/DDBJ databases">
        <title>WGS assembly of Panicum virgatum.</title>
        <authorList>
            <person name="Lovell J.T."/>
            <person name="Jenkins J."/>
            <person name="Shu S."/>
            <person name="Juenger T.E."/>
            <person name="Schmutz J."/>
        </authorList>
    </citation>
    <scope>NUCLEOTIDE SEQUENCE</scope>
    <source>
        <strain evidence="5">AP13</strain>
    </source>
</reference>
<comment type="similarity">
    <text evidence="1">Belongs to the 'GDSL' lipolytic enzyme family.</text>
</comment>
<dbReference type="InterPro" id="IPR001087">
    <property type="entry name" value="GDSL"/>
</dbReference>
<evidence type="ECO:0000256" key="3">
    <source>
        <dbReference type="ARBA" id="ARBA00023098"/>
    </source>
</evidence>
<name>A0A8T0X860_PANVG</name>
<dbReference type="OrthoDB" id="583516at2759"/>
<organism evidence="5 6">
    <name type="scientific">Panicum virgatum</name>
    <name type="common">Blackwell switchgrass</name>
    <dbReference type="NCBI Taxonomy" id="38727"/>
    <lineage>
        <taxon>Eukaryota</taxon>
        <taxon>Viridiplantae</taxon>
        <taxon>Streptophyta</taxon>
        <taxon>Embryophyta</taxon>
        <taxon>Tracheophyta</taxon>
        <taxon>Spermatophyta</taxon>
        <taxon>Magnoliopsida</taxon>
        <taxon>Liliopsida</taxon>
        <taxon>Poales</taxon>
        <taxon>Poaceae</taxon>
        <taxon>PACMAD clade</taxon>
        <taxon>Panicoideae</taxon>
        <taxon>Panicodae</taxon>
        <taxon>Paniceae</taxon>
        <taxon>Panicinae</taxon>
        <taxon>Panicum</taxon>
        <taxon>Panicum sect. Hiantes</taxon>
    </lineage>
</organism>
<dbReference type="Proteomes" id="UP000823388">
    <property type="component" value="Chromosome 1K"/>
</dbReference>
<dbReference type="Pfam" id="PF00657">
    <property type="entry name" value="Lipase_GDSL"/>
    <property type="match status" value="1"/>
</dbReference>
<evidence type="ECO:0000256" key="1">
    <source>
        <dbReference type="ARBA" id="ARBA00008668"/>
    </source>
</evidence>
<dbReference type="PANTHER" id="PTHR46020:SF4">
    <property type="entry name" value="OS04G0650200 PROTEIN"/>
    <property type="match status" value="1"/>
</dbReference>
<dbReference type="Gene3D" id="3.40.50.1110">
    <property type="entry name" value="SGNH hydrolase"/>
    <property type="match status" value="1"/>
</dbReference>
<evidence type="ECO:0008006" key="7">
    <source>
        <dbReference type="Google" id="ProtNLM"/>
    </source>
</evidence>
<sequence length="363" mass="40074">MAVIRLPAAIQLLSSTICLLVILNAASHVESARTSGSFHWYNGLFVFGDSFADTGNFPKANLSQVTRQWYKPYGSSHGLLQDPTGRFSNGFVQSDFIAKILGRTVAPETYRDTKENNGDKFGVNFAVGGAGVFEVPRKAPTLAQQIDSFKKMLDGGDIGKWQLKESVALVAISGNDYARVANMSGESEILDFIGNVTGEIARGVERLRKLGVTRVLVNTLHPLACTPWQTRPSNYTECMGRGNLAALFHNSDLTEKLNASSSDNVYLLDLHRAFTNIVDPSDPQDIPQVAKQFIKNKLKPCCYSFDPNGYCGQVDEDGGALYNVCSHPEKYFFWDDVHPTQAGWEAVMGQLEKDIKDFLHITY</sequence>
<dbReference type="InterPro" id="IPR036514">
    <property type="entry name" value="SGNH_hydro_sf"/>
</dbReference>
<keyword evidence="6" id="KW-1185">Reference proteome</keyword>
<evidence type="ECO:0000313" key="5">
    <source>
        <dbReference type="EMBL" id="KAG2657752.1"/>
    </source>
</evidence>
<proteinExistence type="inferred from homology"/>
<dbReference type="GO" id="GO:0006629">
    <property type="term" value="P:lipid metabolic process"/>
    <property type="evidence" value="ECO:0007669"/>
    <property type="project" value="UniProtKB-KW"/>
</dbReference>